<dbReference type="AlphaFoldDB" id="A0A2A7UT84"/>
<sequence length="374" mass="42109">MRAFNCDHCGHLVFFDSTCCVHCGSTLAFVPEWLRMAALTPALPTGAAAVPAVQALPTAAPATELWQAMDAGHTGSGRWRLCSNHTTYQACNFAVPADDPQTLCISCRQTRWLPDLSDPANLRRWKVIEDAKRRLFYTLARLHLTRLDGVAAPEFEFLADQPGQPVMTGHRSGTIVLNVTEADDDERTRRRMALHEPYRTLIGHLRHESGHFYWDVLVHAQPHALEQFRALFGDERQDYGQALQAHYHVGPAGPYGWEEQHVSAYATAHPWEDWAETWAHYLHMVDLMETAASYRTQLTIPGELGPHTMQDPFTPQGRNFDAMLRAWVPLTLLLNSLNRSLGQDHAYPFALSSGAITKLRFVHDLLTPYQPAAR</sequence>
<dbReference type="InterPro" id="IPR011201">
    <property type="entry name" value="Zinc-ribbon_6_bact"/>
</dbReference>
<protein>
    <recommendedName>
        <fullName evidence="1">Zinc-ribbon domain-containing protein</fullName>
    </recommendedName>
</protein>
<evidence type="ECO:0000313" key="2">
    <source>
        <dbReference type="EMBL" id="PEH88535.1"/>
    </source>
</evidence>
<dbReference type="InterPro" id="IPR031321">
    <property type="entry name" value="UCP012641"/>
</dbReference>
<dbReference type="STRING" id="1219032.GCA_001515545_03019"/>
<dbReference type="OrthoDB" id="256753at2"/>
<organism evidence="2 3">
    <name type="scientific">Comamonas terrigena</name>
    <dbReference type="NCBI Taxonomy" id="32013"/>
    <lineage>
        <taxon>Bacteria</taxon>
        <taxon>Pseudomonadati</taxon>
        <taxon>Pseudomonadota</taxon>
        <taxon>Betaproteobacteria</taxon>
        <taxon>Burkholderiales</taxon>
        <taxon>Comamonadaceae</taxon>
        <taxon>Comamonas</taxon>
    </lineage>
</organism>
<comment type="caution">
    <text evidence="2">The sequence shown here is derived from an EMBL/GenBank/DDBJ whole genome shotgun (WGS) entry which is preliminary data.</text>
</comment>
<name>A0A2A7UT84_COMTR</name>
<reference evidence="3" key="1">
    <citation type="submission" date="2017-09" db="EMBL/GenBank/DDBJ databases">
        <title>FDA dAtabase for Regulatory Grade micrObial Sequences (FDA-ARGOS): Supporting development and validation of Infectious Disease Dx tests.</title>
        <authorList>
            <person name="Minogue T."/>
            <person name="Wolcott M."/>
            <person name="Wasieloski L."/>
            <person name="Aguilar W."/>
            <person name="Moore D."/>
            <person name="Tallon L."/>
            <person name="Sadzewicz L."/>
            <person name="Ott S."/>
            <person name="Zhao X."/>
            <person name="Nagaraj S."/>
            <person name="Vavikolanu K."/>
            <person name="Aluvathingal J."/>
            <person name="Nadendla S."/>
            <person name="Sichtig H."/>
        </authorList>
    </citation>
    <scope>NUCLEOTIDE SEQUENCE [LARGE SCALE GENOMIC DNA]</scope>
    <source>
        <strain evidence="3">FDAARGOS_394</strain>
    </source>
</reference>
<gene>
    <name evidence="2" type="ORF">CRM82_07905</name>
</gene>
<dbReference type="RefSeq" id="WP_066539441.1">
    <property type="nucleotide sequence ID" value="NZ_JAOCAL010000005.1"/>
</dbReference>
<evidence type="ECO:0000313" key="3">
    <source>
        <dbReference type="Proteomes" id="UP000220246"/>
    </source>
</evidence>
<feature type="domain" description="Zinc-ribbon" evidence="1">
    <location>
        <begin position="4"/>
        <end position="118"/>
    </location>
</feature>
<evidence type="ECO:0000259" key="1">
    <source>
        <dbReference type="Pfam" id="PF10005"/>
    </source>
</evidence>
<dbReference type="Proteomes" id="UP000220246">
    <property type="component" value="Unassembled WGS sequence"/>
</dbReference>
<keyword evidence="3" id="KW-1185">Reference proteome</keyword>
<proteinExistence type="predicted"/>
<dbReference type="EMBL" id="PDEA01000001">
    <property type="protein sequence ID" value="PEH88535.1"/>
    <property type="molecule type" value="Genomic_DNA"/>
</dbReference>
<dbReference type="Pfam" id="PF15887">
    <property type="entry name" value="Peptidase_Mx"/>
    <property type="match status" value="1"/>
</dbReference>
<dbReference type="PIRSF" id="PIRSF012641">
    <property type="entry name" value="UCP012641"/>
    <property type="match status" value="1"/>
</dbReference>
<dbReference type="Pfam" id="PF10005">
    <property type="entry name" value="Zn_ribbon_DZR_6"/>
    <property type="match status" value="1"/>
</dbReference>
<dbReference type="GeneID" id="80800521"/>
<accession>A0A2A7UT84</accession>